<dbReference type="Proteomes" id="UP000287687">
    <property type="component" value="Unassembled WGS sequence"/>
</dbReference>
<dbReference type="OrthoDB" id="7889158at2"/>
<accession>A0A444LCG0</accession>
<gene>
    <name evidence="1" type="ORF">EPK99_17750</name>
</gene>
<dbReference type="EMBL" id="SBIP01000004">
    <property type="protein sequence ID" value="RWX75543.1"/>
    <property type="molecule type" value="Genomic_DNA"/>
</dbReference>
<sequence length="76" mass="8462">MTKLLDIAIEAAKDLPAEMQDEIAGILLRFMGEGEGEIYQLTPEEEADLDEALAEAERGEFATDEEVRAMWAKYGL</sequence>
<evidence type="ECO:0008006" key="3">
    <source>
        <dbReference type="Google" id="ProtNLM"/>
    </source>
</evidence>
<dbReference type="RefSeq" id="WP_128444429.1">
    <property type="nucleotide sequence ID" value="NZ_SBIP01000004.1"/>
</dbReference>
<comment type="caution">
    <text evidence="1">The sequence shown here is derived from an EMBL/GenBank/DDBJ whole genome shotgun (WGS) entry which is preliminary data.</text>
</comment>
<proteinExistence type="predicted"/>
<keyword evidence="2" id="KW-1185">Reference proteome</keyword>
<protein>
    <recommendedName>
        <fullName evidence="3">Addiction module component</fullName>
    </recommendedName>
</protein>
<reference evidence="1 2" key="1">
    <citation type="submission" date="2019-01" db="EMBL/GenBank/DDBJ databases">
        <title>The draft genome of Rhizobium sp. 24NR.</title>
        <authorList>
            <person name="Liu L."/>
            <person name="Liang L."/>
            <person name="Shi S."/>
            <person name="Xu L."/>
            <person name="Wang X."/>
            <person name="Li L."/>
            <person name="Zhang X."/>
        </authorList>
    </citation>
    <scope>NUCLEOTIDE SEQUENCE [LARGE SCALE GENOMIC DNA]</scope>
    <source>
        <strain evidence="1 2">24NR</strain>
    </source>
</reference>
<name>A0A444LCG0_9HYPH</name>
<dbReference type="AlphaFoldDB" id="A0A444LCG0"/>
<evidence type="ECO:0000313" key="2">
    <source>
        <dbReference type="Proteomes" id="UP000287687"/>
    </source>
</evidence>
<organism evidence="1 2">
    <name type="scientific">Neorhizobium lilium</name>
    <dbReference type="NCBI Taxonomy" id="2503024"/>
    <lineage>
        <taxon>Bacteria</taxon>
        <taxon>Pseudomonadati</taxon>
        <taxon>Pseudomonadota</taxon>
        <taxon>Alphaproteobacteria</taxon>
        <taxon>Hyphomicrobiales</taxon>
        <taxon>Rhizobiaceae</taxon>
        <taxon>Rhizobium/Agrobacterium group</taxon>
        <taxon>Neorhizobium</taxon>
    </lineage>
</organism>
<evidence type="ECO:0000313" key="1">
    <source>
        <dbReference type="EMBL" id="RWX75543.1"/>
    </source>
</evidence>